<gene>
    <name evidence="2" type="ORF">GCE9029_00020</name>
</gene>
<dbReference type="PROSITE" id="PS51257">
    <property type="entry name" value="PROKAR_LIPOPROTEIN"/>
    <property type="match status" value="1"/>
</dbReference>
<dbReference type="NCBIfam" id="NF038123">
    <property type="entry name" value="NF038123_dom"/>
    <property type="match status" value="1"/>
</dbReference>
<evidence type="ECO:0000259" key="1">
    <source>
        <dbReference type="Pfam" id="PF06468"/>
    </source>
</evidence>
<dbReference type="InterPro" id="IPR009465">
    <property type="entry name" value="Spondin_N"/>
</dbReference>
<dbReference type="Pfam" id="PF06468">
    <property type="entry name" value="Spond_N"/>
    <property type="match status" value="1"/>
</dbReference>
<dbReference type="InterPro" id="IPR038678">
    <property type="entry name" value="Spondin_N_sf"/>
</dbReference>
<protein>
    <submittedName>
        <fullName evidence="2">Spondin_N</fullName>
    </submittedName>
</protein>
<dbReference type="STRING" id="1796497.GCE9029_00020"/>
<evidence type="ECO:0000313" key="3">
    <source>
        <dbReference type="Proteomes" id="UP000071641"/>
    </source>
</evidence>
<dbReference type="Proteomes" id="UP000071641">
    <property type="component" value="Unassembled WGS sequence"/>
</dbReference>
<organism evidence="2 3">
    <name type="scientific">Grimontia celer</name>
    <dbReference type="NCBI Taxonomy" id="1796497"/>
    <lineage>
        <taxon>Bacteria</taxon>
        <taxon>Pseudomonadati</taxon>
        <taxon>Pseudomonadota</taxon>
        <taxon>Gammaproteobacteria</taxon>
        <taxon>Vibrionales</taxon>
        <taxon>Vibrionaceae</taxon>
        <taxon>Grimontia</taxon>
    </lineage>
</organism>
<dbReference type="EMBL" id="FIZX01000001">
    <property type="protein sequence ID" value="CZF77114.1"/>
    <property type="molecule type" value="Genomic_DNA"/>
</dbReference>
<dbReference type="OrthoDB" id="5188840at2"/>
<dbReference type="Gene3D" id="2.60.40.2130">
    <property type="entry name" value="F-spondin domain"/>
    <property type="match status" value="1"/>
</dbReference>
<accession>A0A128ESJ1</accession>
<dbReference type="AlphaFoldDB" id="A0A128ESJ1"/>
<sequence>MYRFALIGAAALALAGCPLQKEYTVTVENLTDAQPMSPVALLTHSKTNTLFEVGQPVSVALEKLAEGGDNSDVLAYEELRHVEDALSGVSPLPPGASESFTVQLNRKKTRYLSVASMLVNTNDAIVAESDIDLRKLRPGQSITITLPVWDAGTEANSETQGTIPGPAAGGEGFNAARDDVDRLRIHPGVLSADDGLEDSALNYRHRFLNPGAKVTIKRVW</sequence>
<feature type="domain" description="Spondin" evidence="1">
    <location>
        <begin position="37"/>
        <end position="155"/>
    </location>
</feature>
<dbReference type="RefSeq" id="WP_062660516.1">
    <property type="nucleotide sequence ID" value="NZ_FIZX01000001.1"/>
</dbReference>
<reference evidence="3" key="1">
    <citation type="submission" date="2016-02" db="EMBL/GenBank/DDBJ databases">
        <authorList>
            <person name="Rodrigo-Torres Lidia"/>
            <person name="Arahal R.David."/>
        </authorList>
    </citation>
    <scope>NUCLEOTIDE SEQUENCE [LARGE SCALE GENOMIC DNA]</scope>
    <source>
        <strain evidence="3">CECT 9029</strain>
    </source>
</reference>
<keyword evidence="3" id="KW-1185">Reference proteome</keyword>
<name>A0A128ESJ1_9GAMM</name>
<evidence type="ECO:0000313" key="2">
    <source>
        <dbReference type="EMBL" id="CZF77114.1"/>
    </source>
</evidence>
<proteinExistence type="predicted"/>